<proteinExistence type="predicted"/>
<reference evidence="1 2" key="1">
    <citation type="submission" date="2020-08" db="EMBL/GenBank/DDBJ databases">
        <title>Sequencing the genomes of 1000 actinobacteria strains.</title>
        <authorList>
            <person name="Klenk H.-P."/>
        </authorList>
    </citation>
    <scope>NUCLEOTIDE SEQUENCE [LARGE SCALE GENOMIC DNA]</scope>
    <source>
        <strain evidence="1 2">DSM 44786</strain>
    </source>
</reference>
<dbReference type="Proteomes" id="UP000573327">
    <property type="component" value="Unassembled WGS sequence"/>
</dbReference>
<protein>
    <submittedName>
        <fullName evidence="1">Uncharacterized protein</fullName>
    </submittedName>
</protein>
<organism evidence="1 2">
    <name type="scientific">Kitasatospora gansuensis</name>
    <dbReference type="NCBI Taxonomy" id="258050"/>
    <lineage>
        <taxon>Bacteria</taxon>
        <taxon>Bacillati</taxon>
        <taxon>Actinomycetota</taxon>
        <taxon>Actinomycetes</taxon>
        <taxon>Kitasatosporales</taxon>
        <taxon>Streptomycetaceae</taxon>
        <taxon>Kitasatospora</taxon>
    </lineage>
</organism>
<dbReference type="EMBL" id="JACHJR010000001">
    <property type="protein sequence ID" value="MBB4948025.1"/>
    <property type="molecule type" value="Genomic_DNA"/>
</dbReference>
<sequence length="82" mass="8645">MESTTPYRVLVGTEDALAAGVAPIGAVRLLAQLPPGWRTVHRAPAAGLLELTGYAPSLAELRAEVTRALADPALRTWRLAEG</sequence>
<keyword evidence="2" id="KW-1185">Reference proteome</keyword>
<comment type="caution">
    <text evidence="1">The sequence shown here is derived from an EMBL/GenBank/DDBJ whole genome shotgun (WGS) entry which is preliminary data.</text>
</comment>
<dbReference type="AlphaFoldDB" id="A0A7W7SCM9"/>
<accession>A0A7W7SCM9</accession>
<evidence type="ECO:0000313" key="1">
    <source>
        <dbReference type="EMBL" id="MBB4948025.1"/>
    </source>
</evidence>
<dbReference type="RefSeq" id="WP_184916901.1">
    <property type="nucleotide sequence ID" value="NZ_JACHJR010000001.1"/>
</dbReference>
<gene>
    <name evidence="1" type="ORF">F4556_003560</name>
</gene>
<name>A0A7W7SCM9_9ACTN</name>
<evidence type="ECO:0000313" key="2">
    <source>
        <dbReference type="Proteomes" id="UP000573327"/>
    </source>
</evidence>